<organism evidence="3 4">
    <name type="scientific">Blyttiomyces helicus</name>
    <dbReference type="NCBI Taxonomy" id="388810"/>
    <lineage>
        <taxon>Eukaryota</taxon>
        <taxon>Fungi</taxon>
        <taxon>Fungi incertae sedis</taxon>
        <taxon>Chytridiomycota</taxon>
        <taxon>Chytridiomycota incertae sedis</taxon>
        <taxon>Chytridiomycetes</taxon>
        <taxon>Chytridiomycetes incertae sedis</taxon>
        <taxon>Blyttiomyces</taxon>
    </lineage>
</organism>
<accession>A0A4P9W6J8</accession>
<feature type="region of interest" description="Disordered" evidence="2">
    <location>
        <begin position="180"/>
        <end position="203"/>
    </location>
</feature>
<evidence type="ECO:0000313" key="3">
    <source>
        <dbReference type="EMBL" id="RKO86993.1"/>
    </source>
</evidence>
<sequence>MSTISLKLRDVSDESRLRDKLHRAPRSRSTEVADLKRNLAAVQDQLAAVQNELAESKRRVIRATAHATMIEAERKRESECWRQERAEMEKRLAAAEDMGWDLKLGKQTLRKMRSDQVADAAAKTAAAEENVKVERARGVAAEAIADDLAAKLAAALEDAATQRARADAADTAQRLIAARSDKNSRAADAKPLASAPSAADLEDVKTERARAVAAESAVAHFEKMLDAGGDKLAAAVMDARAERSRADDARSTAMTLAANLAASEENTAAERARADSAESTAAALTTHLESTTRALSACKLALNAATRHAAESERATADLTARVATLEAAATASAADTIRLPTVETSYDTAKGAEIEPGWMECELLSASRGEGVGGGELVEGSADRLGDGPAIVHPRVQLPAKEEEGGDDEWVDVSTRR</sequence>
<feature type="region of interest" description="Disordered" evidence="2">
    <location>
        <begin position="372"/>
        <end position="418"/>
    </location>
</feature>
<evidence type="ECO:0000313" key="4">
    <source>
        <dbReference type="Proteomes" id="UP000269721"/>
    </source>
</evidence>
<keyword evidence="4" id="KW-1185">Reference proteome</keyword>
<keyword evidence="1" id="KW-0175">Coiled coil</keyword>
<protein>
    <submittedName>
        <fullName evidence="3">Uncharacterized protein</fullName>
    </submittedName>
</protein>
<gene>
    <name evidence="3" type="ORF">BDK51DRAFT_37202</name>
</gene>
<evidence type="ECO:0000256" key="1">
    <source>
        <dbReference type="SAM" id="Coils"/>
    </source>
</evidence>
<feature type="coiled-coil region" evidence="1">
    <location>
        <begin position="32"/>
        <end position="98"/>
    </location>
</feature>
<dbReference type="Proteomes" id="UP000269721">
    <property type="component" value="Unassembled WGS sequence"/>
</dbReference>
<reference evidence="4" key="1">
    <citation type="journal article" date="2018" name="Nat. Microbiol.">
        <title>Leveraging single-cell genomics to expand the fungal tree of life.</title>
        <authorList>
            <person name="Ahrendt S.R."/>
            <person name="Quandt C.A."/>
            <person name="Ciobanu D."/>
            <person name="Clum A."/>
            <person name="Salamov A."/>
            <person name="Andreopoulos B."/>
            <person name="Cheng J.F."/>
            <person name="Woyke T."/>
            <person name="Pelin A."/>
            <person name="Henrissat B."/>
            <person name="Reynolds N.K."/>
            <person name="Benny G.L."/>
            <person name="Smith M.E."/>
            <person name="James T.Y."/>
            <person name="Grigoriev I.V."/>
        </authorList>
    </citation>
    <scope>NUCLEOTIDE SEQUENCE [LARGE SCALE GENOMIC DNA]</scope>
</reference>
<dbReference type="EMBL" id="KZ997760">
    <property type="protein sequence ID" value="RKO86993.1"/>
    <property type="molecule type" value="Genomic_DNA"/>
</dbReference>
<proteinExistence type="predicted"/>
<name>A0A4P9W6J8_9FUNG</name>
<evidence type="ECO:0000256" key="2">
    <source>
        <dbReference type="SAM" id="MobiDB-lite"/>
    </source>
</evidence>
<dbReference type="AlphaFoldDB" id="A0A4P9W6J8"/>